<keyword evidence="1" id="KW-0472">Membrane</keyword>
<keyword evidence="3" id="KW-1185">Reference proteome</keyword>
<organism evidence="2 3">
    <name type="scientific">Mycetomoellerius zeteki</name>
    <dbReference type="NCBI Taxonomy" id="64791"/>
    <lineage>
        <taxon>Eukaryota</taxon>
        <taxon>Metazoa</taxon>
        <taxon>Ecdysozoa</taxon>
        <taxon>Arthropoda</taxon>
        <taxon>Hexapoda</taxon>
        <taxon>Insecta</taxon>
        <taxon>Pterygota</taxon>
        <taxon>Neoptera</taxon>
        <taxon>Endopterygota</taxon>
        <taxon>Hymenoptera</taxon>
        <taxon>Apocrita</taxon>
        <taxon>Aculeata</taxon>
        <taxon>Formicoidea</taxon>
        <taxon>Formicidae</taxon>
        <taxon>Myrmicinae</taxon>
        <taxon>Mycetomoellerius</taxon>
    </lineage>
</organism>
<keyword evidence="1" id="KW-1133">Transmembrane helix</keyword>
<evidence type="ECO:0000313" key="3">
    <source>
        <dbReference type="Proteomes" id="UP000075809"/>
    </source>
</evidence>
<keyword evidence="1" id="KW-0812">Transmembrane</keyword>
<proteinExistence type="predicted"/>
<evidence type="ECO:0000313" key="2">
    <source>
        <dbReference type="EMBL" id="KYQ53393.1"/>
    </source>
</evidence>
<gene>
    <name evidence="2" type="ORF">ALC60_07459</name>
</gene>
<dbReference type="AlphaFoldDB" id="A0A151WZS8"/>
<dbReference type="EMBL" id="KQ982630">
    <property type="protein sequence ID" value="KYQ53393.1"/>
    <property type="molecule type" value="Genomic_DNA"/>
</dbReference>
<dbReference type="Proteomes" id="UP000075809">
    <property type="component" value="Unassembled WGS sequence"/>
</dbReference>
<protein>
    <submittedName>
        <fullName evidence="2">Uncharacterized protein</fullName>
    </submittedName>
</protein>
<evidence type="ECO:0000256" key="1">
    <source>
        <dbReference type="SAM" id="Phobius"/>
    </source>
</evidence>
<feature type="transmembrane region" description="Helical" evidence="1">
    <location>
        <begin position="92"/>
        <end position="109"/>
    </location>
</feature>
<reference evidence="2 3" key="1">
    <citation type="submission" date="2015-09" db="EMBL/GenBank/DDBJ databases">
        <title>Trachymyrmex zeteki WGS genome.</title>
        <authorList>
            <person name="Nygaard S."/>
            <person name="Hu H."/>
            <person name="Boomsma J."/>
            <person name="Zhang G."/>
        </authorList>
    </citation>
    <scope>NUCLEOTIDE SEQUENCE [LARGE SCALE GENOMIC DNA]</scope>
    <source>
        <strain evidence="2">Tzet28-1</strain>
        <tissue evidence="2">Whole body</tissue>
    </source>
</reference>
<accession>A0A151WZS8</accession>
<name>A0A151WZS8_9HYME</name>
<sequence>MPCIGLTRYAPRLRAAPRDPRLSLSRVLAVVATDEEDGFRRRPDEVLSSCILIIWFQISETPLTNLEENQGYVLCRHQDIKLVLFLYFRIEFLARFILLLLLLLFLCYIEEKKTKDEPCKKFNFGVWK</sequence>